<organism evidence="1">
    <name type="scientific">Myoviridae sp. ctrnx29</name>
    <dbReference type="NCBI Taxonomy" id="2826704"/>
    <lineage>
        <taxon>Viruses</taxon>
        <taxon>Duplodnaviria</taxon>
        <taxon>Heunggongvirae</taxon>
        <taxon>Uroviricota</taxon>
        <taxon>Caudoviricetes</taxon>
    </lineage>
</organism>
<proteinExistence type="predicted"/>
<reference evidence="1" key="1">
    <citation type="journal article" date="2021" name="Proc. Natl. Acad. Sci. U.S.A.">
        <title>A Catalog of Tens of Thousands of Viruses from Human Metagenomes Reveals Hidden Associations with Chronic Diseases.</title>
        <authorList>
            <person name="Tisza M.J."/>
            <person name="Buck C.B."/>
        </authorList>
    </citation>
    <scope>NUCLEOTIDE SEQUENCE</scope>
    <source>
        <strain evidence="1">Ctrnx29</strain>
    </source>
</reference>
<dbReference type="EMBL" id="BK014766">
    <property type="protein sequence ID" value="DAD74869.1"/>
    <property type="molecule type" value="Genomic_DNA"/>
</dbReference>
<accession>A0A8S5LXV5</accession>
<protein>
    <submittedName>
        <fullName evidence="1">MerR HTH family regulatory protein</fullName>
    </submittedName>
</protein>
<name>A0A8S5LXV5_9CAUD</name>
<sequence length="206" mass="22373">MGWEHEPDTVWRAQELYCEERLSYARVAELTGVSATTLKAWGQKFQWARRREQLAQAESEIRFNTIMGRKAILERLLEAGDGKEAAQAAFAVASLENLALKRAELAASGKIPSYAEPEARPVISTRADAVAALKQAVEGKLGMALADPSKITAATVQDIKRCLDLLGELEAGLPRDDAGEQDRKRGLSSDMAQHICKAIGIVEGGV</sequence>
<evidence type="ECO:0000313" key="1">
    <source>
        <dbReference type="EMBL" id="DAD74869.1"/>
    </source>
</evidence>